<dbReference type="Gene3D" id="3.40.190.170">
    <property type="entry name" value="Bacterial extracellular solute-binding protein, family 7"/>
    <property type="match status" value="1"/>
</dbReference>
<name>A0ABT4YVM1_9VIBR</name>
<organism evidence="3 4">
    <name type="scientific">Vibrio algarum</name>
    <dbReference type="NCBI Taxonomy" id="3020714"/>
    <lineage>
        <taxon>Bacteria</taxon>
        <taxon>Pseudomonadati</taxon>
        <taxon>Pseudomonadota</taxon>
        <taxon>Gammaproteobacteria</taxon>
        <taxon>Vibrionales</taxon>
        <taxon>Vibrionaceae</taxon>
        <taxon>Vibrio</taxon>
    </lineage>
</organism>
<dbReference type="PANTHER" id="PTHR33376:SF15">
    <property type="entry name" value="BLL6794 PROTEIN"/>
    <property type="match status" value="1"/>
</dbReference>
<keyword evidence="1 2" id="KW-0732">Signal</keyword>
<dbReference type="NCBIfam" id="NF037995">
    <property type="entry name" value="TRAP_S1"/>
    <property type="match status" value="1"/>
</dbReference>
<evidence type="ECO:0000256" key="2">
    <source>
        <dbReference type="SAM" id="SignalP"/>
    </source>
</evidence>
<dbReference type="InterPro" id="IPR018389">
    <property type="entry name" value="DctP_fam"/>
</dbReference>
<proteinExistence type="predicted"/>
<evidence type="ECO:0000313" key="4">
    <source>
        <dbReference type="Proteomes" id="UP001210678"/>
    </source>
</evidence>
<dbReference type="Proteomes" id="UP001210678">
    <property type="component" value="Unassembled WGS sequence"/>
</dbReference>
<dbReference type="InterPro" id="IPR038404">
    <property type="entry name" value="TRAP_DctP_sf"/>
</dbReference>
<protein>
    <submittedName>
        <fullName evidence="3">TRAP transporter substrate-binding protein</fullName>
    </submittedName>
</protein>
<keyword evidence="4" id="KW-1185">Reference proteome</keyword>
<feature type="chain" id="PRO_5046669231" evidence="2">
    <location>
        <begin position="25"/>
        <end position="341"/>
    </location>
</feature>
<comment type="caution">
    <text evidence="3">The sequence shown here is derived from an EMBL/GenBank/DDBJ whole genome shotgun (WGS) entry which is preliminary data.</text>
</comment>
<dbReference type="CDD" id="cd13665">
    <property type="entry name" value="PBP2_TRAP_Dctp3_4"/>
    <property type="match status" value="1"/>
</dbReference>
<reference evidence="3 4" key="1">
    <citation type="submission" date="2023-01" db="EMBL/GenBank/DDBJ databases">
        <title>Vibrio sp. KJ40-1 sp.nov, isolated from marine algae.</title>
        <authorList>
            <person name="Butt M."/>
            <person name="Kim J.M.J."/>
            <person name="Jeon C.O.C."/>
        </authorList>
    </citation>
    <scope>NUCLEOTIDE SEQUENCE [LARGE SCALE GENOMIC DNA]</scope>
    <source>
        <strain evidence="3 4">KJ40-1</strain>
    </source>
</reference>
<evidence type="ECO:0000256" key="1">
    <source>
        <dbReference type="ARBA" id="ARBA00022729"/>
    </source>
</evidence>
<gene>
    <name evidence="3" type="ORF">PGX00_18990</name>
</gene>
<dbReference type="RefSeq" id="WP_272139525.1">
    <property type="nucleotide sequence ID" value="NZ_JAQLOI010000003.1"/>
</dbReference>
<feature type="signal peptide" evidence="2">
    <location>
        <begin position="1"/>
        <end position="24"/>
    </location>
</feature>
<sequence length="341" mass="37249">MIKSKISLLVSTGLLLLASTGANAAPEKILKISSWASPNHGINKVVWPTWGKWIEEATEGRVSVKIEYDLAPPPSQIDVVTDGIGDVTWIFHGHKAGRFKLTQLPEIPTFKEGVSSELASKAYWNTYEKYLKKGKEHRGVEVMAMGVHGPGQLITKEKVETLADVKGKKIRVGGGVISTIAKGMEVTPVFISTTKVYESLSQGVVVGTYLPVEALSSFRLAEVANNTLMFPGGLYRGSFAIVMNRDALEGVSKKDQEAIKAVSGEKLSRLFGKMMDDYDANAYNKAKEGGHVFTDASPELVAEVKGMTTSIIDDWYKTAKKRKVDGPAAFEYYQEQIDKGL</sequence>
<dbReference type="PANTHER" id="PTHR33376">
    <property type="match status" value="1"/>
</dbReference>
<accession>A0ABT4YVM1</accession>
<dbReference type="Pfam" id="PF03480">
    <property type="entry name" value="DctP"/>
    <property type="match status" value="1"/>
</dbReference>
<evidence type="ECO:0000313" key="3">
    <source>
        <dbReference type="EMBL" id="MDB1125630.1"/>
    </source>
</evidence>
<dbReference type="EMBL" id="JAQLOI010000003">
    <property type="protein sequence ID" value="MDB1125630.1"/>
    <property type="molecule type" value="Genomic_DNA"/>
</dbReference>